<evidence type="ECO:0000313" key="1">
    <source>
        <dbReference type="EMBL" id="POM70352.1"/>
    </source>
</evidence>
<proteinExistence type="predicted"/>
<gene>
    <name evidence="1" type="ORF">PHPALM_13221</name>
</gene>
<dbReference type="Proteomes" id="UP000237271">
    <property type="component" value="Unassembled WGS sequence"/>
</dbReference>
<protein>
    <submittedName>
        <fullName evidence="1">Uncharacterized protein</fullName>
    </submittedName>
</protein>
<sequence length="76" mass="7978">MSLTTGRETKDHCQACVIATTTRPNTESRRAVWASTMAVPDGTDEAGNIGPQAAEAAEESAKGVSCEGNVVRKRVT</sequence>
<dbReference type="AlphaFoldDB" id="A0A2P4XXR3"/>
<reference evidence="1 2" key="1">
    <citation type="journal article" date="2017" name="Genome Biol. Evol.">
        <title>Phytophthora megakarya and P. palmivora, closely related causal agents of cacao black pod rot, underwent increases in genome sizes and gene numbers by different mechanisms.</title>
        <authorList>
            <person name="Ali S.S."/>
            <person name="Shao J."/>
            <person name="Lary D.J."/>
            <person name="Kronmiller B."/>
            <person name="Shen D."/>
            <person name="Strem M.D."/>
            <person name="Amoako-Attah I."/>
            <person name="Akrofi A.Y."/>
            <person name="Begoude B.A."/>
            <person name="Ten Hoopen G.M."/>
            <person name="Coulibaly K."/>
            <person name="Kebe B.I."/>
            <person name="Melnick R.L."/>
            <person name="Guiltinan M.J."/>
            <person name="Tyler B.M."/>
            <person name="Meinhardt L.W."/>
            <person name="Bailey B.A."/>
        </authorList>
    </citation>
    <scope>NUCLEOTIDE SEQUENCE [LARGE SCALE GENOMIC DNA]</scope>
    <source>
        <strain evidence="2">sbr112.9</strain>
    </source>
</reference>
<evidence type="ECO:0000313" key="2">
    <source>
        <dbReference type="Proteomes" id="UP000237271"/>
    </source>
</evidence>
<accession>A0A2P4XXR3</accession>
<name>A0A2P4XXR3_9STRA</name>
<organism evidence="1 2">
    <name type="scientific">Phytophthora palmivora</name>
    <dbReference type="NCBI Taxonomy" id="4796"/>
    <lineage>
        <taxon>Eukaryota</taxon>
        <taxon>Sar</taxon>
        <taxon>Stramenopiles</taxon>
        <taxon>Oomycota</taxon>
        <taxon>Peronosporomycetes</taxon>
        <taxon>Peronosporales</taxon>
        <taxon>Peronosporaceae</taxon>
        <taxon>Phytophthora</taxon>
    </lineage>
</organism>
<keyword evidence="2" id="KW-1185">Reference proteome</keyword>
<dbReference type="EMBL" id="NCKW01007101">
    <property type="protein sequence ID" value="POM70352.1"/>
    <property type="molecule type" value="Genomic_DNA"/>
</dbReference>
<comment type="caution">
    <text evidence="1">The sequence shown here is derived from an EMBL/GenBank/DDBJ whole genome shotgun (WGS) entry which is preliminary data.</text>
</comment>